<dbReference type="SUPFAM" id="SSF55729">
    <property type="entry name" value="Acyl-CoA N-acyltransferases (Nat)"/>
    <property type="match status" value="1"/>
</dbReference>
<dbReference type="CDD" id="cd04301">
    <property type="entry name" value="NAT_SF"/>
    <property type="match status" value="1"/>
</dbReference>
<evidence type="ECO:0000259" key="5">
    <source>
        <dbReference type="PROSITE" id="PS51186"/>
    </source>
</evidence>
<dbReference type="InterPro" id="IPR016181">
    <property type="entry name" value="Acyl_CoA_acyltransferase"/>
</dbReference>
<dbReference type="PROSITE" id="PS51186">
    <property type="entry name" value="GNAT"/>
    <property type="match status" value="1"/>
</dbReference>
<accession>A0ABU3NKI8</accession>
<gene>
    <name evidence="6" type="primary">rimI</name>
    <name evidence="6" type="ORF">QYE77_03750</name>
</gene>
<dbReference type="NCBIfam" id="TIGR01575">
    <property type="entry name" value="rimI"/>
    <property type="match status" value="1"/>
</dbReference>
<organism evidence="6 7">
    <name type="scientific">Thermanaerothrix solaris</name>
    <dbReference type="NCBI Taxonomy" id="3058434"/>
    <lineage>
        <taxon>Bacteria</taxon>
        <taxon>Bacillati</taxon>
        <taxon>Chloroflexota</taxon>
        <taxon>Anaerolineae</taxon>
        <taxon>Anaerolineales</taxon>
        <taxon>Anaerolineaceae</taxon>
        <taxon>Thermanaerothrix</taxon>
    </lineage>
</organism>
<evidence type="ECO:0000256" key="3">
    <source>
        <dbReference type="ARBA" id="ARBA00022679"/>
    </source>
</evidence>
<dbReference type="InterPro" id="IPR000182">
    <property type="entry name" value="GNAT_dom"/>
</dbReference>
<protein>
    <submittedName>
        <fullName evidence="6">Ribosomal protein S18-alanine N-acetyltransferase</fullName>
        <ecNumber evidence="6">2.3.1.266</ecNumber>
    </submittedName>
</protein>
<evidence type="ECO:0000256" key="2">
    <source>
        <dbReference type="ARBA" id="ARBA00022490"/>
    </source>
</evidence>
<reference evidence="6 7" key="1">
    <citation type="submission" date="2023-07" db="EMBL/GenBank/DDBJ databases">
        <title>Novel species of Thermanaerothrix with wide hydrolytic capabilities.</title>
        <authorList>
            <person name="Zayulina K.S."/>
            <person name="Podosokorskaya O.A."/>
            <person name="Elcheninov A.G."/>
        </authorList>
    </citation>
    <scope>NUCLEOTIDE SEQUENCE [LARGE SCALE GENOMIC DNA]</scope>
    <source>
        <strain evidence="6 7">4228-RoL</strain>
    </source>
</reference>
<evidence type="ECO:0000313" key="6">
    <source>
        <dbReference type="EMBL" id="MDT8897368.1"/>
    </source>
</evidence>
<dbReference type="GO" id="GO:0008999">
    <property type="term" value="F:protein-N-terminal-alanine acetyltransferase activity"/>
    <property type="evidence" value="ECO:0007669"/>
    <property type="project" value="UniProtKB-EC"/>
</dbReference>
<feature type="domain" description="N-acetyltransferase" evidence="5">
    <location>
        <begin position="9"/>
        <end position="159"/>
    </location>
</feature>
<dbReference type="InterPro" id="IPR050680">
    <property type="entry name" value="YpeA/RimI_acetyltransf"/>
</dbReference>
<keyword evidence="2" id="KW-0963">Cytoplasm</keyword>
<dbReference type="Gene3D" id="3.40.630.30">
    <property type="match status" value="1"/>
</dbReference>
<keyword evidence="7" id="KW-1185">Reference proteome</keyword>
<dbReference type="EMBL" id="JAUHMF010000001">
    <property type="protein sequence ID" value="MDT8897368.1"/>
    <property type="molecule type" value="Genomic_DNA"/>
</dbReference>
<name>A0ABU3NKI8_9CHLR</name>
<evidence type="ECO:0000256" key="4">
    <source>
        <dbReference type="ARBA" id="ARBA00023315"/>
    </source>
</evidence>
<dbReference type="PANTHER" id="PTHR43420:SF44">
    <property type="entry name" value="ACETYLTRANSFERASE YPEA"/>
    <property type="match status" value="1"/>
</dbReference>
<proteinExistence type="inferred from homology"/>
<sequence length="184" mass="21297">MMKMATSKVWIRRMRVEDIPHVHEIDVASFTLPWPESSYRFEIEANPSAHLWVAEKENDQGQFEIVGMIVVWLIIDEAHIATFAVHPAHRRLGIGQRLLAQALLEMHRMGAQRYTLEVRRSNLAAQSLYRKFGFEVISVRPGYYRDNHEDALIMNLDHVDVPQVERLLHEEDETGSLSMRGGQP</sequence>
<keyword evidence="3 6" id="KW-0808">Transferase</keyword>
<dbReference type="GO" id="GO:0005840">
    <property type="term" value="C:ribosome"/>
    <property type="evidence" value="ECO:0007669"/>
    <property type="project" value="UniProtKB-KW"/>
</dbReference>
<dbReference type="EC" id="2.3.1.266" evidence="6"/>
<dbReference type="InterPro" id="IPR006464">
    <property type="entry name" value="AcTrfase_RimI/Ard1"/>
</dbReference>
<keyword evidence="6" id="KW-0689">Ribosomal protein</keyword>
<keyword evidence="6" id="KW-0687">Ribonucleoprotein</keyword>
<dbReference type="PANTHER" id="PTHR43420">
    <property type="entry name" value="ACETYLTRANSFERASE"/>
    <property type="match status" value="1"/>
</dbReference>
<keyword evidence="4 6" id="KW-0012">Acyltransferase</keyword>
<comment type="caution">
    <text evidence="6">The sequence shown here is derived from an EMBL/GenBank/DDBJ whole genome shotgun (WGS) entry which is preliminary data.</text>
</comment>
<comment type="similarity">
    <text evidence="1">Belongs to the acetyltransferase family. RimI subfamily.</text>
</comment>
<dbReference type="Proteomes" id="UP001254165">
    <property type="component" value="Unassembled WGS sequence"/>
</dbReference>
<evidence type="ECO:0000313" key="7">
    <source>
        <dbReference type="Proteomes" id="UP001254165"/>
    </source>
</evidence>
<dbReference type="RefSeq" id="WP_315624021.1">
    <property type="nucleotide sequence ID" value="NZ_JAUHMF010000001.1"/>
</dbReference>
<dbReference type="Pfam" id="PF00583">
    <property type="entry name" value="Acetyltransf_1"/>
    <property type="match status" value="1"/>
</dbReference>
<evidence type="ECO:0000256" key="1">
    <source>
        <dbReference type="ARBA" id="ARBA00005395"/>
    </source>
</evidence>